<evidence type="ECO:0000256" key="1">
    <source>
        <dbReference type="SAM" id="SignalP"/>
    </source>
</evidence>
<name>F2EKZ3_HORVV</name>
<feature type="chain" id="PRO_5003282109" evidence="1">
    <location>
        <begin position="25"/>
        <end position="58"/>
    </location>
</feature>
<proteinExistence type="evidence at transcript level"/>
<accession>F2EKZ3</accession>
<protein>
    <submittedName>
        <fullName evidence="2">Predicted protein</fullName>
    </submittedName>
</protein>
<reference evidence="2" key="1">
    <citation type="journal article" date="2011" name="Plant Physiol.">
        <title>Comprehensive sequence analysis of 24,783 barley full-length cDNAs derived from 12 clone libraries.</title>
        <authorList>
            <person name="Matsumoto T."/>
            <person name="Tanaka T."/>
            <person name="Sakai H."/>
            <person name="Amano N."/>
            <person name="Kanamori H."/>
            <person name="Kurita K."/>
            <person name="Kikuta A."/>
            <person name="Kamiya K."/>
            <person name="Yamamoto M."/>
            <person name="Ikawa H."/>
            <person name="Fujii N."/>
            <person name="Hori K."/>
            <person name="Itoh T."/>
            <person name="Sato K."/>
        </authorList>
    </citation>
    <scope>NUCLEOTIDE SEQUENCE</scope>
    <source>
        <tissue evidence="2">Flower</tissue>
    </source>
</reference>
<organism evidence="2">
    <name type="scientific">Hordeum vulgare subsp. vulgare</name>
    <name type="common">Domesticated barley</name>
    <dbReference type="NCBI Taxonomy" id="112509"/>
    <lineage>
        <taxon>Eukaryota</taxon>
        <taxon>Viridiplantae</taxon>
        <taxon>Streptophyta</taxon>
        <taxon>Embryophyta</taxon>
        <taxon>Tracheophyta</taxon>
        <taxon>Spermatophyta</taxon>
        <taxon>Magnoliopsida</taxon>
        <taxon>Liliopsida</taxon>
        <taxon>Poales</taxon>
        <taxon>Poaceae</taxon>
        <taxon>BOP clade</taxon>
        <taxon>Pooideae</taxon>
        <taxon>Triticodae</taxon>
        <taxon>Triticeae</taxon>
        <taxon>Hordeinae</taxon>
        <taxon>Hordeum</taxon>
    </lineage>
</organism>
<evidence type="ECO:0000313" key="2">
    <source>
        <dbReference type="EMBL" id="BAK08015.1"/>
    </source>
</evidence>
<feature type="signal peptide" evidence="1">
    <location>
        <begin position="1"/>
        <end position="24"/>
    </location>
</feature>
<keyword evidence="1" id="KW-0732">Signal</keyword>
<dbReference type="EMBL" id="AK376821">
    <property type="protein sequence ID" value="BAK08015.1"/>
    <property type="molecule type" value="mRNA"/>
</dbReference>
<sequence length="58" mass="6375">MMRTSLRIAMVAAVVLLLAATATAHVRMDLMDGYRPQQRRASGGSSWSFDFMKGLWGG</sequence>
<dbReference type="AlphaFoldDB" id="F2EKZ3"/>